<comment type="caution">
    <text evidence="3">The sequence shown here is derived from an EMBL/GenBank/DDBJ whole genome shotgun (WGS) entry which is preliminary data.</text>
</comment>
<feature type="domain" description="N-acetyltransferase" evidence="2">
    <location>
        <begin position="105"/>
        <end position="221"/>
    </location>
</feature>
<feature type="compositionally biased region" description="Gly residues" evidence="1">
    <location>
        <begin position="63"/>
        <end position="78"/>
    </location>
</feature>
<evidence type="ECO:0000313" key="4">
    <source>
        <dbReference type="Proteomes" id="UP000588098"/>
    </source>
</evidence>
<gene>
    <name evidence="3" type="ORF">FHS42_007245</name>
</gene>
<dbReference type="InterPro" id="IPR000182">
    <property type="entry name" value="GNAT_dom"/>
</dbReference>
<keyword evidence="4" id="KW-1185">Reference proteome</keyword>
<sequence>MAEVFLRRLTRWQAEQQREAIADLYVMAYREVPGAVPAPGAEAGGSGGTSSGSSSSGRTSNGLAGGGPTGGGSPGGGYAGSGLAGSGVAGSGVADRAAPAPGRHDRRAFLERFEDHVGQPGFDMIIASSPALVGCVYGFQADRAHVWHPGFREGIPSDIDELTFSSPVFHLVELCVLSSRRRDHIATRLLNQLLTRSTGPLATAIVDANNLPAQRAFASWGWSHTGALLPSTDPPQAPPREVWSHRLGG</sequence>
<dbReference type="Proteomes" id="UP000588098">
    <property type="component" value="Unassembled WGS sequence"/>
</dbReference>
<feature type="region of interest" description="Disordered" evidence="1">
    <location>
        <begin position="38"/>
        <end position="78"/>
    </location>
</feature>
<reference evidence="3 4" key="1">
    <citation type="submission" date="2020-08" db="EMBL/GenBank/DDBJ databases">
        <title>Genomic Encyclopedia of Type Strains, Phase III (KMG-III): the genomes of soil and plant-associated and newly described type strains.</title>
        <authorList>
            <person name="Whitman W."/>
        </authorList>
    </citation>
    <scope>NUCLEOTIDE SEQUENCE [LARGE SCALE GENOMIC DNA]</scope>
    <source>
        <strain evidence="3 4">CECT 8305</strain>
    </source>
</reference>
<dbReference type="InterPro" id="IPR016181">
    <property type="entry name" value="Acyl_CoA_acyltransferase"/>
</dbReference>
<protein>
    <recommendedName>
        <fullName evidence="2">N-acetyltransferase domain-containing protein</fullName>
    </recommendedName>
</protein>
<name>A0A7W9QJH0_9ACTN</name>
<evidence type="ECO:0000256" key="1">
    <source>
        <dbReference type="SAM" id="MobiDB-lite"/>
    </source>
</evidence>
<proteinExistence type="predicted"/>
<organism evidence="3 4">
    <name type="scientific">Streptomyces zagrosensis</name>
    <dbReference type="NCBI Taxonomy" id="1042984"/>
    <lineage>
        <taxon>Bacteria</taxon>
        <taxon>Bacillati</taxon>
        <taxon>Actinomycetota</taxon>
        <taxon>Actinomycetes</taxon>
        <taxon>Kitasatosporales</taxon>
        <taxon>Streptomycetaceae</taxon>
        <taxon>Streptomyces</taxon>
    </lineage>
</organism>
<evidence type="ECO:0000259" key="2">
    <source>
        <dbReference type="Pfam" id="PF00583"/>
    </source>
</evidence>
<accession>A0A7W9QJH0</accession>
<dbReference type="Gene3D" id="3.40.630.30">
    <property type="match status" value="1"/>
</dbReference>
<evidence type="ECO:0000313" key="3">
    <source>
        <dbReference type="EMBL" id="MBB5940147.1"/>
    </source>
</evidence>
<dbReference type="SUPFAM" id="SSF55729">
    <property type="entry name" value="Acyl-CoA N-acyltransferases (Nat)"/>
    <property type="match status" value="1"/>
</dbReference>
<dbReference type="EMBL" id="JACHJL010000035">
    <property type="protein sequence ID" value="MBB5940147.1"/>
    <property type="molecule type" value="Genomic_DNA"/>
</dbReference>
<dbReference type="Pfam" id="PF00583">
    <property type="entry name" value="Acetyltransf_1"/>
    <property type="match status" value="1"/>
</dbReference>
<dbReference type="GO" id="GO:0016747">
    <property type="term" value="F:acyltransferase activity, transferring groups other than amino-acyl groups"/>
    <property type="evidence" value="ECO:0007669"/>
    <property type="project" value="InterPro"/>
</dbReference>
<dbReference type="RefSeq" id="WP_184580059.1">
    <property type="nucleotide sequence ID" value="NZ_JACHJL010000035.1"/>
</dbReference>
<feature type="compositionally biased region" description="Low complexity" evidence="1">
    <location>
        <begin position="51"/>
        <end position="62"/>
    </location>
</feature>
<feature type="region of interest" description="Disordered" evidence="1">
    <location>
        <begin position="228"/>
        <end position="249"/>
    </location>
</feature>
<dbReference type="AlphaFoldDB" id="A0A7W9QJH0"/>